<dbReference type="Proteomes" id="UP000004810">
    <property type="component" value="Unassembled WGS sequence"/>
</dbReference>
<keyword evidence="7" id="KW-0407">Ion channel</keyword>
<dbReference type="SUPFAM" id="SSF81324">
    <property type="entry name" value="Voltage-gated potassium channels"/>
    <property type="match status" value="1"/>
</dbReference>
<dbReference type="GO" id="GO:0015271">
    <property type="term" value="F:outward rectifier potassium channel activity"/>
    <property type="evidence" value="ECO:0007669"/>
    <property type="project" value="TreeGrafter"/>
</dbReference>
<dbReference type="GO" id="GO:0005886">
    <property type="term" value="C:plasma membrane"/>
    <property type="evidence" value="ECO:0007669"/>
    <property type="project" value="TreeGrafter"/>
</dbReference>
<comment type="subcellular location">
    <subcellularLocation>
        <location evidence="1">Membrane</location>
        <topology evidence="1">Multi-pass membrane protein</topology>
    </subcellularLocation>
</comment>
<dbReference type="GO" id="GO:0022841">
    <property type="term" value="F:potassium ion leak channel activity"/>
    <property type="evidence" value="ECO:0007669"/>
    <property type="project" value="TreeGrafter"/>
</dbReference>
<keyword evidence="5" id="KW-0406">Ion transport</keyword>
<proteinExistence type="predicted"/>
<gene>
    <name evidence="10" type="ORF">WUBG_14696</name>
</gene>
<evidence type="ECO:0000256" key="3">
    <source>
        <dbReference type="ARBA" id="ARBA00022692"/>
    </source>
</evidence>
<dbReference type="InterPro" id="IPR013099">
    <property type="entry name" value="K_chnl_dom"/>
</dbReference>
<feature type="domain" description="Potassium channel" evidence="9">
    <location>
        <begin position="2"/>
        <end position="49"/>
    </location>
</feature>
<keyword evidence="2" id="KW-0813">Transport</keyword>
<sequence>MLYAQTICTTIGYGYLYPSTTAGRIFTMLYAIVGIPLVLSILDDLGSFFSLKIHRNTYHMNNVNGLV</sequence>
<evidence type="ECO:0000259" key="9">
    <source>
        <dbReference type="Pfam" id="PF07885"/>
    </source>
</evidence>
<protein>
    <recommendedName>
        <fullName evidence="9">Potassium channel domain-containing protein</fullName>
    </recommendedName>
</protein>
<dbReference type="Gene3D" id="1.10.287.70">
    <property type="match status" value="1"/>
</dbReference>
<evidence type="ECO:0000256" key="2">
    <source>
        <dbReference type="ARBA" id="ARBA00022448"/>
    </source>
</evidence>
<accession>J9EBJ0</accession>
<keyword evidence="6 8" id="KW-0472">Membrane</keyword>
<evidence type="ECO:0000313" key="10">
    <source>
        <dbReference type="EMBL" id="EJW74397.1"/>
    </source>
</evidence>
<comment type="caution">
    <text evidence="10">The sequence shown here is derived from an EMBL/GenBank/DDBJ whole genome shotgun (WGS) entry which is preliminary data.</text>
</comment>
<evidence type="ECO:0000313" key="11">
    <source>
        <dbReference type="Proteomes" id="UP000004810"/>
    </source>
</evidence>
<dbReference type="PANTHER" id="PTHR11003">
    <property type="entry name" value="POTASSIUM CHANNEL, SUBFAMILY K"/>
    <property type="match status" value="1"/>
</dbReference>
<evidence type="ECO:0000256" key="6">
    <source>
        <dbReference type="ARBA" id="ARBA00023136"/>
    </source>
</evidence>
<dbReference type="AlphaFoldDB" id="J9EBJ0"/>
<dbReference type="Pfam" id="PF07885">
    <property type="entry name" value="Ion_trans_2"/>
    <property type="match status" value="1"/>
</dbReference>
<feature type="transmembrane region" description="Helical" evidence="8">
    <location>
        <begin position="25"/>
        <end position="42"/>
    </location>
</feature>
<organism evidence="10 11">
    <name type="scientific">Wuchereria bancrofti</name>
    <dbReference type="NCBI Taxonomy" id="6293"/>
    <lineage>
        <taxon>Eukaryota</taxon>
        <taxon>Metazoa</taxon>
        <taxon>Ecdysozoa</taxon>
        <taxon>Nematoda</taxon>
        <taxon>Chromadorea</taxon>
        <taxon>Rhabditida</taxon>
        <taxon>Spirurina</taxon>
        <taxon>Spiruromorpha</taxon>
        <taxon>Filarioidea</taxon>
        <taxon>Onchocercidae</taxon>
        <taxon>Wuchereria</taxon>
    </lineage>
</organism>
<dbReference type="InterPro" id="IPR003280">
    <property type="entry name" value="2pore_dom_K_chnl"/>
</dbReference>
<keyword evidence="3 8" id="KW-0812">Transmembrane</keyword>
<evidence type="ECO:0000256" key="4">
    <source>
        <dbReference type="ARBA" id="ARBA00022989"/>
    </source>
</evidence>
<evidence type="ECO:0000256" key="1">
    <source>
        <dbReference type="ARBA" id="ARBA00004141"/>
    </source>
</evidence>
<name>J9EBJ0_WUCBA</name>
<keyword evidence="4 8" id="KW-1133">Transmembrane helix</keyword>
<evidence type="ECO:0000256" key="8">
    <source>
        <dbReference type="SAM" id="Phobius"/>
    </source>
</evidence>
<evidence type="ECO:0000256" key="5">
    <source>
        <dbReference type="ARBA" id="ARBA00023065"/>
    </source>
</evidence>
<dbReference type="EMBL" id="ADBV01012309">
    <property type="protein sequence ID" value="EJW74397.1"/>
    <property type="molecule type" value="Genomic_DNA"/>
</dbReference>
<dbReference type="GO" id="GO:0030322">
    <property type="term" value="P:stabilization of membrane potential"/>
    <property type="evidence" value="ECO:0007669"/>
    <property type="project" value="TreeGrafter"/>
</dbReference>
<dbReference type="PANTHER" id="PTHR11003:SF240">
    <property type="entry name" value="POTASSIUM CHANNEL DOMAIN-CONTAINING PROTEIN"/>
    <property type="match status" value="1"/>
</dbReference>
<evidence type="ECO:0000256" key="7">
    <source>
        <dbReference type="ARBA" id="ARBA00023303"/>
    </source>
</evidence>
<reference evidence="11" key="1">
    <citation type="submission" date="2012-08" db="EMBL/GenBank/DDBJ databases">
        <title>The Genome Sequence of Wuchereria bancrofti.</title>
        <authorList>
            <person name="Nutman T.B."/>
            <person name="Fink D.L."/>
            <person name="Russ C."/>
            <person name="Young S."/>
            <person name="Zeng Q."/>
            <person name="Koehrsen M."/>
            <person name="Alvarado L."/>
            <person name="Berlin A."/>
            <person name="Chapman S.B."/>
            <person name="Chen Z."/>
            <person name="Freedman E."/>
            <person name="Gellesch M."/>
            <person name="Goldberg J."/>
            <person name="Griggs A."/>
            <person name="Gujja S."/>
            <person name="Heilman E.R."/>
            <person name="Heiman D."/>
            <person name="Hepburn T."/>
            <person name="Howarth C."/>
            <person name="Jen D."/>
            <person name="Larson L."/>
            <person name="Lewis B."/>
            <person name="Mehta T."/>
            <person name="Park D."/>
            <person name="Pearson M."/>
            <person name="Roberts A."/>
            <person name="Saif S."/>
            <person name="Shea T."/>
            <person name="Shenoy N."/>
            <person name="Sisk P."/>
            <person name="Stolte C."/>
            <person name="Sykes S."/>
            <person name="Walk T."/>
            <person name="White J."/>
            <person name="Yandava C."/>
            <person name="Haas B."/>
            <person name="Henn M.R."/>
            <person name="Nusbaum C."/>
            <person name="Birren B."/>
        </authorList>
    </citation>
    <scope>NUCLEOTIDE SEQUENCE [LARGE SCALE GENOMIC DNA]</scope>
    <source>
        <strain evidence="11">NA</strain>
    </source>
</reference>